<protein>
    <submittedName>
        <fullName evidence="1">Uncharacterized protein</fullName>
    </submittedName>
</protein>
<evidence type="ECO:0000313" key="1">
    <source>
        <dbReference type="EMBL" id="MBB5336295.1"/>
    </source>
</evidence>
<accession>A0A840UV16</accession>
<evidence type="ECO:0000313" key="2">
    <source>
        <dbReference type="Proteomes" id="UP000559117"/>
    </source>
</evidence>
<keyword evidence="2" id="KW-1185">Reference proteome</keyword>
<proteinExistence type="predicted"/>
<comment type="caution">
    <text evidence="1">The sequence shown here is derived from an EMBL/GenBank/DDBJ whole genome shotgun (WGS) entry which is preliminary data.</text>
</comment>
<name>A0A840UV16_9FIRM</name>
<dbReference type="EMBL" id="JACHFH010000015">
    <property type="protein sequence ID" value="MBB5336295.1"/>
    <property type="molecule type" value="Genomic_DNA"/>
</dbReference>
<gene>
    <name evidence="1" type="ORF">HNR32_001443</name>
</gene>
<organism evidence="1 2">
    <name type="scientific">Pectinatus brassicae</name>
    <dbReference type="NCBI Taxonomy" id="862415"/>
    <lineage>
        <taxon>Bacteria</taxon>
        <taxon>Bacillati</taxon>
        <taxon>Bacillota</taxon>
        <taxon>Negativicutes</taxon>
        <taxon>Selenomonadales</taxon>
        <taxon>Selenomonadaceae</taxon>
        <taxon>Pectinatus</taxon>
    </lineage>
</organism>
<dbReference type="Proteomes" id="UP000559117">
    <property type="component" value="Unassembled WGS sequence"/>
</dbReference>
<dbReference type="AlphaFoldDB" id="A0A840UV16"/>
<reference evidence="1 2" key="1">
    <citation type="submission" date="2020-08" db="EMBL/GenBank/DDBJ databases">
        <title>Genomic Encyclopedia of Type Strains, Phase IV (KMG-IV): sequencing the most valuable type-strain genomes for metagenomic binning, comparative biology and taxonomic classification.</title>
        <authorList>
            <person name="Goeker M."/>
        </authorList>
    </citation>
    <scope>NUCLEOTIDE SEQUENCE [LARGE SCALE GENOMIC DNA]</scope>
    <source>
        <strain evidence="1 2">DSM 24661</strain>
    </source>
</reference>
<sequence>MQSSNVLEKRCTHQQKRNLAISIRHRTVNKTASILNNYPNKFIRSKLVNVDYDGIVDGYINLWIKIKGEIY</sequence>
<dbReference type="RefSeq" id="WP_183861114.1">
    <property type="nucleotide sequence ID" value="NZ_JACHFH010000015.1"/>
</dbReference>